<evidence type="ECO:0000259" key="6">
    <source>
        <dbReference type="Pfam" id="PF07980"/>
    </source>
</evidence>
<evidence type="ECO:0000313" key="8">
    <source>
        <dbReference type="EMBL" id="MBB4080981.1"/>
    </source>
</evidence>
<keyword evidence="3" id="KW-0732">Signal</keyword>
<evidence type="ECO:0000313" key="9">
    <source>
        <dbReference type="Proteomes" id="UP000576209"/>
    </source>
</evidence>
<dbReference type="InterPro" id="IPR011990">
    <property type="entry name" value="TPR-like_helical_dom_sf"/>
</dbReference>
<dbReference type="PROSITE" id="PS51257">
    <property type="entry name" value="PROKAR_LIPOPROTEIN"/>
    <property type="match status" value="1"/>
</dbReference>
<dbReference type="Gene3D" id="1.25.40.390">
    <property type="match status" value="1"/>
</dbReference>
<dbReference type="InterPro" id="IPR012944">
    <property type="entry name" value="SusD_RagB_dom"/>
</dbReference>
<dbReference type="SUPFAM" id="SSF48452">
    <property type="entry name" value="TPR-like"/>
    <property type="match status" value="1"/>
</dbReference>
<comment type="subcellular location">
    <subcellularLocation>
        <location evidence="1">Cell outer membrane</location>
    </subcellularLocation>
</comment>
<dbReference type="AlphaFoldDB" id="A0A840E740"/>
<evidence type="ECO:0000256" key="3">
    <source>
        <dbReference type="ARBA" id="ARBA00022729"/>
    </source>
</evidence>
<dbReference type="GO" id="GO:0009279">
    <property type="term" value="C:cell outer membrane"/>
    <property type="evidence" value="ECO:0007669"/>
    <property type="project" value="UniProtKB-SubCell"/>
</dbReference>
<dbReference type="RefSeq" id="WP_183497209.1">
    <property type="nucleotide sequence ID" value="NZ_JACIFF010000011.1"/>
</dbReference>
<evidence type="ECO:0000256" key="5">
    <source>
        <dbReference type="ARBA" id="ARBA00023237"/>
    </source>
</evidence>
<dbReference type="CDD" id="cd08977">
    <property type="entry name" value="SusD"/>
    <property type="match status" value="1"/>
</dbReference>
<dbReference type="Pfam" id="PF14322">
    <property type="entry name" value="SusD-like_3"/>
    <property type="match status" value="1"/>
</dbReference>
<gene>
    <name evidence="8" type="ORF">GGR28_003622</name>
</gene>
<comment type="caution">
    <text evidence="8">The sequence shown here is derived from an EMBL/GenBank/DDBJ whole genome shotgun (WGS) entry which is preliminary data.</text>
</comment>
<keyword evidence="5" id="KW-0998">Cell outer membrane</keyword>
<protein>
    <recommendedName>
        <fullName evidence="10">RagB/SusD family nutrient uptake outer membrane protein</fullName>
    </recommendedName>
</protein>
<proteinExistence type="inferred from homology"/>
<evidence type="ECO:0000259" key="7">
    <source>
        <dbReference type="Pfam" id="PF14322"/>
    </source>
</evidence>
<name>A0A840E740_9BACT</name>
<evidence type="ECO:0000256" key="1">
    <source>
        <dbReference type="ARBA" id="ARBA00004442"/>
    </source>
</evidence>
<reference evidence="8 9" key="1">
    <citation type="submission" date="2020-08" db="EMBL/GenBank/DDBJ databases">
        <title>Genomic Encyclopedia of Type Strains, Phase IV (KMG-IV): sequencing the most valuable type-strain genomes for metagenomic binning, comparative biology and taxonomic classification.</title>
        <authorList>
            <person name="Goeker M."/>
        </authorList>
    </citation>
    <scope>NUCLEOTIDE SEQUENCE [LARGE SCALE GENOMIC DNA]</scope>
    <source>
        <strain evidence="8 9">DSM 105137</strain>
    </source>
</reference>
<organism evidence="8 9">
    <name type="scientific">Neolewinella aquimaris</name>
    <dbReference type="NCBI Taxonomy" id="1835722"/>
    <lineage>
        <taxon>Bacteria</taxon>
        <taxon>Pseudomonadati</taxon>
        <taxon>Bacteroidota</taxon>
        <taxon>Saprospiria</taxon>
        <taxon>Saprospirales</taxon>
        <taxon>Lewinellaceae</taxon>
        <taxon>Neolewinella</taxon>
    </lineage>
</organism>
<sequence>MYKFAILPLLFLSLTSCEDELNLAPISEVGSNGFFTNAGDFEQAVNGIYASLGVTGGGDYPSMYVILDESRSDNIYSPGNAGVRDWNAINNFLPTIATLGTVERAWNIGFNGIMRANTVLDELAANGGVIGDGGLATRFEAEARFLRAFYYFDLVKWYGRVPLIETFVTPDEALEIARSPVEDVYALIIADLEYAIANLPAAHSGLDKGRATSLAARGILARVYLTRSGPVLHSEGPCLASGEYDKAAALLDDIISSNQFGMVDDYGAIFDYDNEGNAEIVWDIQFISGGVGAGGYYPTEYYDEGWARVNLPFAGGNPGDGSKRVSQDLLNSYEEGDLRVAETFLLNYVNDNGETVDAQFFDKYTDVAKAGGDRFDWSLNYPIIRYTDVLLLRAEATLQGASGTQESVDAVVNAVRQRAGLDEISGVTLDVLLEERRREFAGENLRWDDLVRTGRVVDVMNDFIATEDDNDKMQTVTTDDIIYPVPQQQLDVKQGLYSQNPGY</sequence>
<dbReference type="Pfam" id="PF07980">
    <property type="entry name" value="SusD_RagB"/>
    <property type="match status" value="1"/>
</dbReference>
<keyword evidence="4" id="KW-0472">Membrane</keyword>
<evidence type="ECO:0008006" key="10">
    <source>
        <dbReference type="Google" id="ProtNLM"/>
    </source>
</evidence>
<keyword evidence="9" id="KW-1185">Reference proteome</keyword>
<comment type="similarity">
    <text evidence="2">Belongs to the SusD family.</text>
</comment>
<dbReference type="Proteomes" id="UP000576209">
    <property type="component" value="Unassembled WGS sequence"/>
</dbReference>
<dbReference type="InterPro" id="IPR033985">
    <property type="entry name" value="SusD-like_N"/>
</dbReference>
<evidence type="ECO:0000256" key="4">
    <source>
        <dbReference type="ARBA" id="ARBA00023136"/>
    </source>
</evidence>
<evidence type="ECO:0000256" key="2">
    <source>
        <dbReference type="ARBA" id="ARBA00006275"/>
    </source>
</evidence>
<feature type="domain" description="RagB/SusD" evidence="6">
    <location>
        <begin position="378"/>
        <end position="503"/>
    </location>
</feature>
<feature type="domain" description="SusD-like N-terminal" evidence="7">
    <location>
        <begin position="67"/>
        <end position="225"/>
    </location>
</feature>
<dbReference type="EMBL" id="JACIFF010000011">
    <property type="protein sequence ID" value="MBB4080981.1"/>
    <property type="molecule type" value="Genomic_DNA"/>
</dbReference>
<accession>A0A840E740</accession>